<evidence type="ECO:0000313" key="2">
    <source>
        <dbReference type="Proteomes" id="UP000264980"/>
    </source>
</evidence>
<organism evidence="1 2">
    <name type="scientific">Erwinia tracheiphila</name>
    <dbReference type="NCBI Taxonomy" id="65700"/>
    <lineage>
        <taxon>Bacteria</taxon>
        <taxon>Pseudomonadati</taxon>
        <taxon>Pseudomonadota</taxon>
        <taxon>Gammaproteobacteria</taxon>
        <taxon>Enterobacterales</taxon>
        <taxon>Erwiniaceae</taxon>
        <taxon>Erwinia</taxon>
    </lineage>
</organism>
<dbReference type="EMBL" id="CP013970">
    <property type="protein sequence ID" value="AXF78225.1"/>
    <property type="molecule type" value="Genomic_DNA"/>
</dbReference>
<reference evidence="1 2" key="1">
    <citation type="submission" date="2016-01" db="EMBL/GenBank/DDBJ databases">
        <authorList>
            <person name="Oliw E.H."/>
        </authorList>
    </citation>
    <scope>NUCLEOTIDE SEQUENCE [LARGE SCALE GENOMIC DNA]</scope>
    <source>
        <strain evidence="1 2">MDcuke</strain>
    </source>
</reference>
<accession>A0A345CXQ8</accession>
<sequence>MDVLMGVVVRSFVREYGINLICVSVDGKIAPELPGARPDNGQTEAMHITHYPALFLVNPARRLISRWRMVCTPRRS</sequence>
<dbReference type="AlphaFoldDB" id="A0A345CXQ8"/>
<evidence type="ECO:0000313" key="1">
    <source>
        <dbReference type="EMBL" id="AXF78225.1"/>
    </source>
</evidence>
<protein>
    <submittedName>
        <fullName evidence="1">Uncharacterized protein</fullName>
    </submittedName>
</protein>
<dbReference type="InterPro" id="IPR039555">
    <property type="entry name" value="TraF/TrbB"/>
</dbReference>
<dbReference type="Proteomes" id="UP000264980">
    <property type="component" value="Chromosome"/>
</dbReference>
<name>A0A345CXQ8_9GAMM</name>
<proteinExistence type="predicted"/>
<dbReference type="Pfam" id="PF13728">
    <property type="entry name" value="TraF"/>
    <property type="match status" value="1"/>
</dbReference>
<gene>
    <name evidence="1" type="ORF">AV903_23010</name>
</gene>